<dbReference type="RefSeq" id="WP_066137073.1">
    <property type="nucleotide sequence ID" value="NZ_CP014527.1"/>
</dbReference>
<dbReference type="Pfam" id="PF00072">
    <property type="entry name" value="Response_reg"/>
    <property type="match status" value="1"/>
</dbReference>
<name>A0A143DGD4_9PROT</name>
<gene>
    <name evidence="4" type="ORF">AY555_10420</name>
</gene>
<dbReference type="KEGG" id="hjo:AY555_10420"/>
<dbReference type="PROSITE" id="PS50110">
    <property type="entry name" value="RESPONSE_REGULATORY"/>
    <property type="match status" value="1"/>
</dbReference>
<evidence type="ECO:0000256" key="1">
    <source>
        <dbReference type="PROSITE-ProRule" id="PRU00169"/>
    </source>
</evidence>
<keyword evidence="5" id="KW-1185">Reference proteome</keyword>
<evidence type="ECO:0000313" key="5">
    <source>
        <dbReference type="Proteomes" id="UP000076066"/>
    </source>
</evidence>
<dbReference type="Gene3D" id="3.40.50.2300">
    <property type="match status" value="1"/>
</dbReference>
<sequence>MSRILFVDDDPRLLQGLKRLTISRGSTWHCDFALSGAEGLSFLRQGAYDIVISDMQMPRMNGAEFLEQVRILSPQAVRIVLSGYSHIESIVSVAGSAHQYLAKPCSFEQLMGVIVRALALRQSFSRTALHSIVGKLHALPSPSERYTRLLALLESPLTSTDALATVMKDDIAMVAEVLKLTNSQYFALTNTATSIEQAIRLLGTDIIRMLVFNVGIFSSFKLTGPAAILMGALQARAMRLSTECAGRAADAGLPSTTVQMARIAGMLCEIGVLVLLNDVPQSYTKLACDTADTGLRLLEAEQESMGINHAELGAYLLGLWGFQDDIVWALTALSPCAPAGHDPGPIAPILQNLLAEDPLEYTTQSLAAPA</sequence>
<evidence type="ECO:0008006" key="6">
    <source>
        <dbReference type="Google" id="ProtNLM"/>
    </source>
</evidence>
<dbReference type="AlphaFoldDB" id="A0A143DGD4"/>
<dbReference type="InterPro" id="IPR001789">
    <property type="entry name" value="Sig_transdc_resp-reg_receiver"/>
</dbReference>
<dbReference type="Pfam" id="PF08668">
    <property type="entry name" value="HDOD"/>
    <property type="match status" value="1"/>
</dbReference>
<dbReference type="Gene3D" id="1.10.3210.10">
    <property type="entry name" value="Hypothetical protein af1432"/>
    <property type="match status" value="1"/>
</dbReference>
<geneLocation type="plasmid" evidence="4 5">
    <name>unnamed 2</name>
</geneLocation>
<dbReference type="Proteomes" id="UP000076066">
    <property type="component" value="Plasmid unnamed 2"/>
</dbReference>
<dbReference type="InterPro" id="IPR052340">
    <property type="entry name" value="RNase_Y/CdgJ"/>
</dbReference>
<dbReference type="OrthoDB" id="9803649at2"/>
<reference evidence="4 5" key="1">
    <citation type="submission" date="2016-02" db="EMBL/GenBank/DDBJ databases">
        <title>Complete Genome of H5569, the type strain of the newly described species Haematospirillium jordaniae.</title>
        <authorList>
            <person name="Nicholson A.C."/>
            <person name="Humrighouse B.W."/>
            <person name="Loparov V."/>
            <person name="McQuiston J.R."/>
        </authorList>
    </citation>
    <scope>NUCLEOTIDE SEQUENCE [LARGE SCALE GENOMIC DNA]</scope>
    <source>
        <strain evidence="4 5">H5569</strain>
        <plasmid evidence="5">Plasmid unnamed 2</plasmid>
    </source>
</reference>
<dbReference type="InterPro" id="IPR013976">
    <property type="entry name" value="HDOD"/>
</dbReference>
<keyword evidence="1" id="KW-0597">Phosphoprotein</keyword>
<dbReference type="GO" id="GO:0000160">
    <property type="term" value="P:phosphorelay signal transduction system"/>
    <property type="evidence" value="ECO:0007669"/>
    <property type="project" value="InterPro"/>
</dbReference>
<feature type="modified residue" description="4-aspartylphosphate" evidence="1">
    <location>
        <position position="54"/>
    </location>
</feature>
<dbReference type="EMBL" id="CP014527">
    <property type="protein sequence ID" value="AMW35785.1"/>
    <property type="molecule type" value="Genomic_DNA"/>
</dbReference>
<dbReference type="SUPFAM" id="SSF52172">
    <property type="entry name" value="CheY-like"/>
    <property type="match status" value="1"/>
</dbReference>
<proteinExistence type="predicted"/>
<dbReference type="SMART" id="SM00448">
    <property type="entry name" value="REC"/>
    <property type="match status" value="1"/>
</dbReference>
<dbReference type="SUPFAM" id="SSF109604">
    <property type="entry name" value="HD-domain/PDEase-like"/>
    <property type="match status" value="1"/>
</dbReference>
<evidence type="ECO:0000259" key="3">
    <source>
        <dbReference type="PROSITE" id="PS51833"/>
    </source>
</evidence>
<feature type="domain" description="Response regulatory" evidence="2">
    <location>
        <begin position="3"/>
        <end position="118"/>
    </location>
</feature>
<protein>
    <recommendedName>
        <fullName evidence="6">Response regulator</fullName>
    </recommendedName>
</protein>
<evidence type="ECO:0000313" key="4">
    <source>
        <dbReference type="EMBL" id="AMW35785.1"/>
    </source>
</evidence>
<dbReference type="PROSITE" id="PS51833">
    <property type="entry name" value="HDOD"/>
    <property type="match status" value="1"/>
</dbReference>
<accession>A0A143DGD4</accession>
<feature type="domain" description="HDOD" evidence="3">
    <location>
        <begin position="139"/>
        <end position="336"/>
    </location>
</feature>
<evidence type="ECO:0000259" key="2">
    <source>
        <dbReference type="PROSITE" id="PS50110"/>
    </source>
</evidence>
<dbReference type="InterPro" id="IPR011006">
    <property type="entry name" value="CheY-like_superfamily"/>
</dbReference>
<organism evidence="4 5">
    <name type="scientific">Haematospirillum jordaniae</name>
    <dbReference type="NCBI Taxonomy" id="1549855"/>
    <lineage>
        <taxon>Bacteria</taxon>
        <taxon>Pseudomonadati</taxon>
        <taxon>Pseudomonadota</taxon>
        <taxon>Alphaproteobacteria</taxon>
        <taxon>Rhodospirillales</taxon>
        <taxon>Novispirillaceae</taxon>
        <taxon>Haematospirillum</taxon>
    </lineage>
</organism>
<dbReference type="PANTHER" id="PTHR33525">
    <property type="match status" value="1"/>
</dbReference>
<dbReference type="GeneID" id="53317564"/>
<keyword evidence="4" id="KW-0614">Plasmid</keyword>
<dbReference type="PANTHER" id="PTHR33525:SF3">
    <property type="entry name" value="RIBONUCLEASE Y"/>
    <property type="match status" value="1"/>
</dbReference>